<dbReference type="EMBL" id="CAJNRE010016329">
    <property type="protein sequence ID" value="CAF2145431.1"/>
    <property type="molecule type" value="Genomic_DNA"/>
</dbReference>
<comment type="caution">
    <text evidence="1">The sequence shown here is derived from an EMBL/GenBank/DDBJ whole genome shotgun (WGS) entry which is preliminary data.</text>
</comment>
<protein>
    <submittedName>
        <fullName evidence="1">Uncharacterized protein</fullName>
    </submittedName>
</protein>
<organism evidence="1 3">
    <name type="scientific">Rotaria magnacalcarata</name>
    <dbReference type="NCBI Taxonomy" id="392030"/>
    <lineage>
        <taxon>Eukaryota</taxon>
        <taxon>Metazoa</taxon>
        <taxon>Spiralia</taxon>
        <taxon>Gnathifera</taxon>
        <taxon>Rotifera</taxon>
        <taxon>Eurotatoria</taxon>
        <taxon>Bdelloidea</taxon>
        <taxon>Philodinida</taxon>
        <taxon>Philodinidae</taxon>
        <taxon>Rotaria</taxon>
    </lineage>
</organism>
<reference evidence="1" key="1">
    <citation type="submission" date="2021-02" db="EMBL/GenBank/DDBJ databases">
        <authorList>
            <person name="Nowell W R."/>
        </authorList>
    </citation>
    <scope>NUCLEOTIDE SEQUENCE</scope>
</reference>
<dbReference type="AlphaFoldDB" id="A0A816XD30"/>
<accession>A0A816XD30</accession>
<dbReference type="Proteomes" id="UP000676336">
    <property type="component" value="Unassembled WGS sequence"/>
</dbReference>
<evidence type="ECO:0000313" key="1">
    <source>
        <dbReference type="EMBL" id="CAF2145431.1"/>
    </source>
</evidence>
<sequence>MATTEAKELQQSPTEITSKKLSCNGHTCLTCGKCLDWRFTGDAQTWDWIRNYQSWNNDDWKRWRRNHLWNLYERSDGATCTSVSCGAGSTFDDPIFGGHHVVHKVNVFGGLHINTSHDFIFVGDHISTDHHIISSNGDLCVCNINNK</sequence>
<evidence type="ECO:0000313" key="2">
    <source>
        <dbReference type="EMBL" id="CAF4428175.1"/>
    </source>
</evidence>
<dbReference type="EMBL" id="CAJOBI010064120">
    <property type="protein sequence ID" value="CAF4428175.1"/>
    <property type="molecule type" value="Genomic_DNA"/>
</dbReference>
<name>A0A816XD30_9BILA</name>
<proteinExistence type="predicted"/>
<dbReference type="Proteomes" id="UP000663824">
    <property type="component" value="Unassembled WGS sequence"/>
</dbReference>
<gene>
    <name evidence="1" type="ORF">MBJ925_LOCUS30218</name>
    <name evidence="2" type="ORF">SMN809_LOCUS31681</name>
</gene>
<evidence type="ECO:0000313" key="3">
    <source>
        <dbReference type="Proteomes" id="UP000663824"/>
    </source>
</evidence>